<keyword evidence="3" id="KW-1185">Reference proteome</keyword>
<evidence type="ECO:0000313" key="3">
    <source>
        <dbReference type="Proteomes" id="UP000236726"/>
    </source>
</evidence>
<dbReference type="SUPFAM" id="SSF53448">
    <property type="entry name" value="Nucleotide-diphospho-sugar transferases"/>
    <property type="match status" value="1"/>
</dbReference>
<dbReference type="EMBL" id="FNUL01000009">
    <property type="protein sequence ID" value="SEF80513.1"/>
    <property type="molecule type" value="Genomic_DNA"/>
</dbReference>
<evidence type="ECO:0000313" key="2">
    <source>
        <dbReference type="EMBL" id="SEF80513.1"/>
    </source>
</evidence>
<proteinExistence type="predicted"/>
<dbReference type="PANTHER" id="PTHR22916">
    <property type="entry name" value="GLYCOSYLTRANSFERASE"/>
    <property type="match status" value="1"/>
</dbReference>
<organism evidence="2 3">
    <name type="scientific">Lachnospira multipara</name>
    <dbReference type="NCBI Taxonomy" id="28051"/>
    <lineage>
        <taxon>Bacteria</taxon>
        <taxon>Bacillati</taxon>
        <taxon>Bacillota</taxon>
        <taxon>Clostridia</taxon>
        <taxon>Lachnospirales</taxon>
        <taxon>Lachnospiraceae</taxon>
        <taxon>Lachnospira</taxon>
    </lineage>
</organism>
<dbReference type="Proteomes" id="UP000236726">
    <property type="component" value="Unassembled WGS sequence"/>
</dbReference>
<dbReference type="Pfam" id="PF00535">
    <property type="entry name" value="Glycos_transf_2"/>
    <property type="match status" value="1"/>
</dbReference>
<accession>A0A1H5UZS2</accession>
<reference evidence="2 3" key="1">
    <citation type="submission" date="2016-10" db="EMBL/GenBank/DDBJ databases">
        <authorList>
            <person name="de Groot N.N."/>
        </authorList>
    </citation>
    <scope>NUCLEOTIDE SEQUENCE [LARGE SCALE GENOMIC DNA]</scope>
    <source>
        <strain evidence="2 3">D15d</strain>
    </source>
</reference>
<feature type="domain" description="Glycosyltransferase 2-like" evidence="1">
    <location>
        <begin position="6"/>
        <end position="110"/>
    </location>
</feature>
<name>A0A1H5UZS2_9FIRM</name>
<dbReference type="GO" id="GO:0016758">
    <property type="term" value="F:hexosyltransferase activity"/>
    <property type="evidence" value="ECO:0007669"/>
    <property type="project" value="UniProtKB-ARBA"/>
</dbReference>
<dbReference type="AlphaFoldDB" id="A0A1H5UZS2"/>
<dbReference type="PANTHER" id="PTHR22916:SF3">
    <property type="entry name" value="UDP-GLCNAC:BETAGAL BETA-1,3-N-ACETYLGLUCOSAMINYLTRANSFERASE-LIKE PROTEIN 1"/>
    <property type="match status" value="1"/>
</dbReference>
<protein>
    <submittedName>
        <fullName evidence="2">Rhamnosyltransferase</fullName>
    </submittedName>
</protein>
<dbReference type="InterPro" id="IPR001173">
    <property type="entry name" value="Glyco_trans_2-like"/>
</dbReference>
<dbReference type="CDD" id="cd04196">
    <property type="entry name" value="GT_2_like_d"/>
    <property type="match status" value="1"/>
</dbReference>
<gene>
    <name evidence="2" type="ORF">SAMN05216537_10932</name>
</gene>
<dbReference type="InterPro" id="IPR029044">
    <property type="entry name" value="Nucleotide-diphossugar_trans"/>
</dbReference>
<dbReference type="Gene3D" id="3.90.550.10">
    <property type="entry name" value="Spore Coat Polysaccharide Biosynthesis Protein SpsA, Chain A"/>
    <property type="match status" value="1"/>
</dbReference>
<keyword evidence="2" id="KW-0808">Transferase</keyword>
<dbReference type="RefSeq" id="WP_103952894.1">
    <property type="nucleotide sequence ID" value="NZ_FNUL01000009.1"/>
</dbReference>
<sequence length="307" mass="35492">MGRKVCVLMSTYNGEKYLKEQIDSILNQIEVEIYLLIRDDGSKDSTVEILDKYNKLENVTVIKGENLGAKKSFLTLISMAPDYFDYYALSDQDDYWLEDKMISAISHIEGEVKSLEDNFLYYSNTCLVDKDLFLLNEIGFNVDRPYSFGEILIRNCASGCTYVFGKKLKGLIKAPQDLNLENIPMHDHWINMICLATGGKIIFEKKSHILYRQHGGNLVGSHKNSFLKKVLKSSLFKKTDNRYVHAMSLLANYEDLMTDCNKETLYKVTNYKDNYLKTMVLAVDRFIKPRAFLSRCMIFLSVLRRSF</sequence>
<evidence type="ECO:0000259" key="1">
    <source>
        <dbReference type="Pfam" id="PF00535"/>
    </source>
</evidence>